<protein>
    <recommendedName>
        <fullName evidence="1">Mitochondrial splicing suppressor 51-like C-terminal domain-containing protein</fullName>
    </recommendedName>
</protein>
<dbReference type="OrthoDB" id="432970at2759"/>
<reference evidence="2 3" key="1">
    <citation type="journal article" date="2019" name="New Phytol.">
        <title>Comparative genomics reveals unique wood-decay strategies and fruiting body development in the Schizophyllaceae.</title>
        <authorList>
            <person name="Almasi E."/>
            <person name="Sahu N."/>
            <person name="Krizsan K."/>
            <person name="Balint B."/>
            <person name="Kovacs G.M."/>
            <person name="Kiss B."/>
            <person name="Cseklye J."/>
            <person name="Drula E."/>
            <person name="Henrissat B."/>
            <person name="Nagy I."/>
            <person name="Chovatia M."/>
            <person name="Adam C."/>
            <person name="LaButti K."/>
            <person name="Lipzen A."/>
            <person name="Riley R."/>
            <person name="Grigoriev I.V."/>
            <person name="Nagy L.G."/>
        </authorList>
    </citation>
    <scope>NUCLEOTIDE SEQUENCE [LARGE SCALE GENOMIC DNA]</scope>
    <source>
        <strain evidence="2 3">NL-1724</strain>
    </source>
</reference>
<comment type="caution">
    <text evidence="2">The sequence shown here is derived from an EMBL/GenBank/DDBJ whole genome shotgun (WGS) entry which is preliminary data.</text>
</comment>
<feature type="domain" description="Mitochondrial splicing suppressor 51-like C-terminal" evidence="1">
    <location>
        <begin position="12"/>
        <end position="145"/>
    </location>
</feature>
<dbReference type="Pfam" id="PF20179">
    <property type="entry name" value="MSS51_C"/>
    <property type="match status" value="1"/>
</dbReference>
<dbReference type="EMBL" id="VDMD01000021">
    <property type="protein sequence ID" value="TRM60622.1"/>
    <property type="molecule type" value="Genomic_DNA"/>
</dbReference>
<evidence type="ECO:0000313" key="3">
    <source>
        <dbReference type="Proteomes" id="UP000320762"/>
    </source>
</evidence>
<dbReference type="STRING" id="97359.A0A550C753"/>
<dbReference type="AlphaFoldDB" id="A0A550C753"/>
<proteinExistence type="predicted"/>
<gene>
    <name evidence="2" type="ORF">BD626DRAFT_504669</name>
</gene>
<name>A0A550C753_9AGAR</name>
<sequence length="174" mass="19544">MQEASLVSKAPLIQVLGPAVEPELMKAQLFEEIMHQLPKVQTLQIIFCGPDIPPNSENWMEMETCPRCRRAGRKRRQRLYSRTYHEYALRLGSAYEVPDLAVAFNSGCSQEARDSWAGTIKHLVQRKVPTIFTAFNREEGEAEGKLFANAGATLEPHAVTGFYSVNGWLACGFK</sequence>
<keyword evidence="3" id="KW-1185">Reference proteome</keyword>
<dbReference type="PANTHER" id="PTHR28069:SF2">
    <property type="entry name" value="GH20023P"/>
    <property type="match status" value="1"/>
</dbReference>
<accession>A0A550C753</accession>
<dbReference type="PANTHER" id="PTHR28069">
    <property type="entry name" value="GH20023P"/>
    <property type="match status" value="1"/>
</dbReference>
<dbReference type="Proteomes" id="UP000320762">
    <property type="component" value="Unassembled WGS sequence"/>
</dbReference>
<evidence type="ECO:0000313" key="2">
    <source>
        <dbReference type="EMBL" id="TRM60622.1"/>
    </source>
</evidence>
<evidence type="ECO:0000259" key="1">
    <source>
        <dbReference type="Pfam" id="PF20179"/>
    </source>
</evidence>
<organism evidence="2 3">
    <name type="scientific">Schizophyllum amplum</name>
    <dbReference type="NCBI Taxonomy" id="97359"/>
    <lineage>
        <taxon>Eukaryota</taxon>
        <taxon>Fungi</taxon>
        <taxon>Dikarya</taxon>
        <taxon>Basidiomycota</taxon>
        <taxon>Agaricomycotina</taxon>
        <taxon>Agaricomycetes</taxon>
        <taxon>Agaricomycetidae</taxon>
        <taxon>Agaricales</taxon>
        <taxon>Schizophyllaceae</taxon>
        <taxon>Schizophyllum</taxon>
    </lineage>
</organism>
<dbReference type="InterPro" id="IPR046824">
    <property type="entry name" value="Mss51-like_C"/>
</dbReference>